<dbReference type="AlphaFoldDB" id="A0A1G4KFU7"/>
<dbReference type="Pfam" id="PF04801">
    <property type="entry name" value="RPC5"/>
    <property type="match status" value="1"/>
</dbReference>
<evidence type="ECO:0000256" key="1">
    <source>
        <dbReference type="SAM" id="MobiDB-lite"/>
    </source>
</evidence>
<dbReference type="EMBL" id="LT598468">
    <property type="protein sequence ID" value="SCV03362.1"/>
    <property type="molecule type" value="Genomic_DNA"/>
</dbReference>
<dbReference type="PANTHER" id="PTHR12069">
    <property type="entry name" value="DNA-DIRECTED RNA POLYMERASES III 80 KDA POLYPEPTIDE RNA POLYMERASE III SUBUNIT 5"/>
    <property type="match status" value="1"/>
</dbReference>
<feature type="compositionally biased region" description="Polar residues" evidence="1">
    <location>
        <begin position="189"/>
        <end position="200"/>
    </location>
</feature>
<proteinExistence type="predicted"/>
<sequence length="259" mass="28992">MSHTDQLFVAEEDDDIMMKNVDTDEIPVGLASLEDEKSAKNDEDPIVKEIPLNLSQAPFALHLLQYPNKPKKTGQNRVLHPPVTQARYKQKSNLWQLDMPLNTDVFYDKNRAEDEWDSVAQQTVKGVGVYNEGLYAGLFADDQIYLLPVDAVAQMRPYFTYIDGGSHTREETRNPQQQNGNGAKKAQVVTMSVKSSSEANQPRLGGSLLAHKVADEEETLELTWVEGTFQSFKESVTTEKARTPLKASGGAQEYVERAM</sequence>
<organism evidence="2 3">
    <name type="scientific">Lachancea mirantina</name>
    <dbReference type="NCBI Taxonomy" id="1230905"/>
    <lineage>
        <taxon>Eukaryota</taxon>
        <taxon>Fungi</taxon>
        <taxon>Dikarya</taxon>
        <taxon>Ascomycota</taxon>
        <taxon>Saccharomycotina</taxon>
        <taxon>Saccharomycetes</taxon>
        <taxon>Saccharomycetales</taxon>
        <taxon>Saccharomycetaceae</taxon>
        <taxon>Lachancea</taxon>
    </lineage>
</organism>
<dbReference type="GO" id="GO:0005666">
    <property type="term" value="C:RNA polymerase III complex"/>
    <property type="evidence" value="ECO:0007669"/>
    <property type="project" value="TreeGrafter"/>
</dbReference>
<dbReference type="OrthoDB" id="340681at2759"/>
<feature type="region of interest" description="Disordered" evidence="1">
    <location>
        <begin position="166"/>
        <end position="202"/>
    </location>
</feature>
<reference evidence="3" key="1">
    <citation type="submission" date="2016-03" db="EMBL/GenBank/DDBJ databases">
        <authorList>
            <person name="Devillers H."/>
        </authorList>
    </citation>
    <scope>NUCLEOTIDE SEQUENCE [LARGE SCALE GENOMIC DNA]</scope>
</reference>
<accession>A0A1G4KFU7</accession>
<dbReference type="STRING" id="1230905.A0A1G4KFU7"/>
<evidence type="ECO:0000313" key="2">
    <source>
        <dbReference type="EMBL" id="SCV03362.1"/>
    </source>
</evidence>
<dbReference type="InterPro" id="IPR006886">
    <property type="entry name" value="RNA_pol_III_Rpc5"/>
</dbReference>
<dbReference type="Proteomes" id="UP000191024">
    <property type="component" value="Chromosome H"/>
</dbReference>
<keyword evidence="3" id="KW-1185">Reference proteome</keyword>
<gene>
    <name evidence="2" type="ORF">LAMI_0H07558G</name>
</gene>
<dbReference type="PANTHER" id="PTHR12069:SF0">
    <property type="entry name" value="DNA-DIRECTED RNA POLYMERASE III SUBUNIT RPC5"/>
    <property type="match status" value="1"/>
</dbReference>
<dbReference type="GO" id="GO:0042797">
    <property type="term" value="P:tRNA transcription by RNA polymerase III"/>
    <property type="evidence" value="ECO:0007669"/>
    <property type="project" value="TreeGrafter"/>
</dbReference>
<evidence type="ECO:0000313" key="3">
    <source>
        <dbReference type="Proteomes" id="UP000191024"/>
    </source>
</evidence>
<name>A0A1G4KFU7_9SACH</name>
<protein>
    <submittedName>
        <fullName evidence="2">LAMI_0H07558g1_1</fullName>
    </submittedName>
</protein>